<protein>
    <recommendedName>
        <fullName evidence="3">Yeast cell wall synthesis Kre9/Knh1-like N-terminal domain-containing protein</fullName>
    </recommendedName>
</protein>
<dbReference type="InterPro" id="IPR018466">
    <property type="entry name" value="Kre9/Knh1-like_N"/>
</dbReference>
<evidence type="ECO:0000313" key="4">
    <source>
        <dbReference type="EMBL" id="ORY28445.1"/>
    </source>
</evidence>
<keyword evidence="1 2" id="KW-0732">Signal</keyword>
<sequence>MQFLITSALIASVIAAPGDGCQATSGASISIIYPTKGAVVAAGTPLTVTWDVIGGDSTYNAIPLTLVVADATNPGNIRPLSGGTIASNVTISAGKVTGTVPASVPAGNYTVEAQFRDSVGGKQLVCFSPVFSVTPAAVATVVTKAATTSSGFKIISGLTAALVGLLAF</sequence>
<dbReference type="Pfam" id="PF10342">
    <property type="entry name" value="Kre9_KNH"/>
    <property type="match status" value="1"/>
</dbReference>
<evidence type="ECO:0000256" key="2">
    <source>
        <dbReference type="SAM" id="SignalP"/>
    </source>
</evidence>
<accession>A0A1Y2B2Y3</accession>
<feature type="domain" description="Yeast cell wall synthesis Kre9/Knh1-like N-terminal" evidence="3">
    <location>
        <begin position="34"/>
        <end position="132"/>
    </location>
</feature>
<comment type="caution">
    <text evidence="4">The sequence shown here is derived from an EMBL/GenBank/DDBJ whole genome shotgun (WGS) entry which is preliminary data.</text>
</comment>
<proteinExistence type="predicted"/>
<dbReference type="EMBL" id="MCGO01000095">
    <property type="protein sequence ID" value="ORY28445.1"/>
    <property type="molecule type" value="Genomic_DNA"/>
</dbReference>
<feature type="signal peptide" evidence="2">
    <location>
        <begin position="1"/>
        <end position="15"/>
    </location>
</feature>
<dbReference type="OrthoDB" id="2142925at2759"/>
<evidence type="ECO:0000259" key="3">
    <source>
        <dbReference type="Pfam" id="PF10342"/>
    </source>
</evidence>
<dbReference type="Proteomes" id="UP000193642">
    <property type="component" value="Unassembled WGS sequence"/>
</dbReference>
<keyword evidence="5" id="KW-1185">Reference proteome</keyword>
<gene>
    <name evidence="4" type="ORF">BCR33DRAFT_725155</name>
</gene>
<feature type="chain" id="PRO_5012779208" description="Yeast cell wall synthesis Kre9/Knh1-like N-terminal domain-containing protein" evidence="2">
    <location>
        <begin position="16"/>
        <end position="168"/>
    </location>
</feature>
<dbReference type="AlphaFoldDB" id="A0A1Y2B2Y3"/>
<evidence type="ECO:0000313" key="5">
    <source>
        <dbReference type="Proteomes" id="UP000193642"/>
    </source>
</evidence>
<evidence type="ECO:0000256" key="1">
    <source>
        <dbReference type="ARBA" id="ARBA00022729"/>
    </source>
</evidence>
<reference evidence="4 5" key="1">
    <citation type="submission" date="2016-07" db="EMBL/GenBank/DDBJ databases">
        <title>Pervasive Adenine N6-methylation of Active Genes in Fungi.</title>
        <authorList>
            <consortium name="DOE Joint Genome Institute"/>
            <person name="Mondo S.J."/>
            <person name="Dannebaum R.O."/>
            <person name="Kuo R.C."/>
            <person name="Labutti K."/>
            <person name="Haridas S."/>
            <person name="Kuo A."/>
            <person name="Salamov A."/>
            <person name="Ahrendt S.R."/>
            <person name="Lipzen A."/>
            <person name="Sullivan W."/>
            <person name="Andreopoulos W.B."/>
            <person name="Clum A."/>
            <person name="Lindquist E."/>
            <person name="Daum C."/>
            <person name="Ramamoorthy G.K."/>
            <person name="Gryganskyi A."/>
            <person name="Culley D."/>
            <person name="Magnuson J.K."/>
            <person name="James T.Y."/>
            <person name="O'Malley M.A."/>
            <person name="Stajich J.E."/>
            <person name="Spatafora J.W."/>
            <person name="Visel A."/>
            <person name="Grigoriev I.V."/>
        </authorList>
    </citation>
    <scope>NUCLEOTIDE SEQUENCE [LARGE SCALE GENOMIC DNA]</scope>
    <source>
        <strain evidence="4 5">JEL800</strain>
    </source>
</reference>
<name>A0A1Y2B2Y3_9FUNG</name>
<organism evidence="4 5">
    <name type="scientific">Rhizoclosmatium globosum</name>
    <dbReference type="NCBI Taxonomy" id="329046"/>
    <lineage>
        <taxon>Eukaryota</taxon>
        <taxon>Fungi</taxon>
        <taxon>Fungi incertae sedis</taxon>
        <taxon>Chytridiomycota</taxon>
        <taxon>Chytridiomycota incertae sedis</taxon>
        <taxon>Chytridiomycetes</taxon>
        <taxon>Chytridiales</taxon>
        <taxon>Chytriomycetaceae</taxon>
        <taxon>Rhizoclosmatium</taxon>
    </lineage>
</organism>